<dbReference type="EMBL" id="MG648895">
    <property type="protein sequence ID" value="AUH16413.1"/>
    <property type="molecule type" value="Genomic_DNA"/>
</dbReference>
<reference evidence="2" key="1">
    <citation type="journal article" date="2018" name="PLoS ONE">
        <title>Characterization of plasmids harboring blaCTX-M and blaCMY genes in E. coli from French broilers.</title>
        <authorList>
            <person name="Touzain F."/>
            <person name="Le Devendec L."/>
            <person name="De Boisseson C."/>
            <person name="Baron S."/>
            <person name="Jouy E."/>
            <person name="Perrin-Guyomard A."/>
            <person name="Blanchard Y."/>
            <person name="Kempf I."/>
        </authorList>
    </citation>
    <scope>NUCLEOTIDE SEQUENCE</scope>
    <source>
        <plasmid evidence="2">pCOV8</plasmid>
    </source>
</reference>
<proteinExistence type="predicted"/>
<sequence>MIQSPGTIMSSSAAVTVLTGVTVFVVGQLIAKRFIEPYISFREQLGRITALLLREQATITNFRANHETIYDLKDAASQLMAKYAALPGSLKRSYLGMKFVPSKGEVLGAAQNLNEITSILAGNSKENTYNLIKEIGLKLNIPTTYSSH</sequence>
<evidence type="ECO:0000256" key="1">
    <source>
        <dbReference type="SAM" id="Phobius"/>
    </source>
</evidence>
<geneLocation type="plasmid" evidence="2">
    <name>pCOV8</name>
</geneLocation>
<keyword evidence="2" id="KW-0614">Plasmid</keyword>
<accession>A0A2H5C0B9</accession>
<organism evidence="2">
    <name type="scientific">Escherichia coli</name>
    <dbReference type="NCBI Taxonomy" id="562"/>
    <lineage>
        <taxon>Bacteria</taxon>
        <taxon>Pseudomonadati</taxon>
        <taxon>Pseudomonadota</taxon>
        <taxon>Gammaproteobacteria</taxon>
        <taxon>Enterobacterales</taxon>
        <taxon>Enterobacteriaceae</taxon>
        <taxon>Escherichia</taxon>
    </lineage>
</organism>
<keyword evidence="1" id="KW-1133">Transmembrane helix</keyword>
<evidence type="ECO:0000313" key="2">
    <source>
        <dbReference type="EMBL" id="AUH16413.1"/>
    </source>
</evidence>
<keyword evidence="1" id="KW-0472">Membrane</keyword>
<dbReference type="AlphaFoldDB" id="A0A2H5C0B9"/>
<protein>
    <submittedName>
        <fullName evidence="2">Uncharacterized protein</fullName>
    </submittedName>
</protein>
<name>A0A2H5C0B9_ECOLX</name>
<gene>
    <name evidence="2" type="ORF">PCOV8_00037</name>
</gene>
<keyword evidence="1" id="KW-0812">Transmembrane</keyword>
<feature type="transmembrane region" description="Helical" evidence="1">
    <location>
        <begin position="12"/>
        <end position="31"/>
    </location>
</feature>